<proteinExistence type="predicted"/>
<dbReference type="AlphaFoldDB" id="A0A816HQD7"/>
<dbReference type="GO" id="GO:0005262">
    <property type="term" value="F:calcium channel activity"/>
    <property type="evidence" value="ECO:0007669"/>
    <property type="project" value="TreeGrafter"/>
</dbReference>
<sequence>NQQWQSDGLIVGPLTNHDQTQCYSTHLTTFAGGFTILPETVNWSYVFANADFMKNKTIYLTVILVCAIYVLLAIYARYYDKKDVEKLGVTILPDNNKNDDYFYQMIVFTGQRRDAGTKSNVHFVIHGDENDTHIRTLADPHRRVLQRGGVDAFLMSVPKSLGQLNCIR</sequence>
<protein>
    <recommendedName>
        <fullName evidence="3">PLAT domain-containing protein</fullName>
    </recommendedName>
</protein>
<dbReference type="SUPFAM" id="SSF49723">
    <property type="entry name" value="Lipase/lipooxygenase domain (PLAT/LH2 domain)"/>
    <property type="match status" value="1"/>
</dbReference>
<feature type="domain" description="PLAT" evidence="3">
    <location>
        <begin position="101"/>
        <end position="168"/>
    </location>
</feature>
<evidence type="ECO:0000256" key="1">
    <source>
        <dbReference type="PROSITE-ProRule" id="PRU00152"/>
    </source>
</evidence>
<dbReference type="PANTHER" id="PTHR10877:SF150">
    <property type="entry name" value="REJ DOMAIN-CONTAINING PROTEIN"/>
    <property type="match status" value="1"/>
</dbReference>
<keyword evidence="2" id="KW-1133">Transmembrane helix</keyword>
<keyword evidence="2" id="KW-0472">Membrane</keyword>
<keyword evidence="2" id="KW-0812">Transmembrane</keyword>
<evidence type="ECO:0000313" key="5">
    <source>
        <dbReference type="Proteomes" id="UP000663828"/>
    </source>
</evidence>
<dbReference type="Proteomes" id="UP000663828">
    <property type="component" value="Unassembled WGS sequence"/>
</dbReference>
<comment type="caution">
    <text evidence="4">The sequence shown here is derived from an EMBL/GenBank/DDBJ whole genome shotgun (WGS) entry which is preliminary data.</text>
</comment>
<dbReference type="GO" id="GO:0050982">
    <property type="term" value="P:detection of mechanical stimulus"/>
    <property type="evidence" value="ECO:0007669"/>
    <property type="project" value="TreeGrafter"/>
</dbReference>
<reference evidence="4" key="1">
    <citation type="submission" date="2021-02" db="EMBL/GenBank/DDBJ databases">
        <authorList>
            <person name="Nowell W R."/>
        </authorList>
    </citation>
    <scope>NUCLEOTIDE SEQUENCE</scope>
</reference>
<evidence type="ECO:0000256" key="2">
    <source>
        <dbReference type="SAM" id="Phobius"/>
    </source>
</evidence>
<dbReference type="EMBL" id="CAJNOR010020671">
    <property type="protein sequence ID" value="CAF1690732.1"/>
    <property type="molecule type" value="Genomic_DNA"/>
</dbReference>
<evidence type="ECO:0000313" key="4">
    <source>
        <dbReference type="EMBL" id="CAF1690732.1"/>
    </source>
</evidence>
<dbReference type="PROSITE" id="PS50095">
    <property type="entry name" value="PLAT"/>
    <property type="match status" value="1"/>
</dbReference>
<gene>
    <name evidence="4" type="ORF">XAT740_LOCUS63868</name>
</gene>
<dbReference type="InterPro" id="IPR036392">
    <property type="entry name" value="PLAT/LH2_dom_sf"/>
</dbReference>
<comment type="caution">
    <text evidence="1">Lacks conserved residue(s) required for the propagation of feature annotation.</text>
</comment>
<organism evidence="4 5">
    <name type="scientific">Adineta ricciae</name>
    <name type="common">Rotifer</name>
    <dbReference type="NCBI Taxonomy" id="249248"/>
    <lineage>
        <taxon>Eukaryota</taxon>
        <taxon>Metazoa</taxon>
        <taxon>Spiralia</taxon>
        <taxon>Gnathifera</taxon>
        <taxon>Rotifera</taxon>
        <taxon>Eurotatoria</taxon>
        <taxon>Bdelloidea</taxon>
        <taxon>Adinetida</taxon>
        <taxon>Adinetidae</taxon>
        <taxon>Adineta</taxon>
    </lineage>
</organism>
<dbReference type="PANTHER" id="PTHR10877">
    <property type="entry name" value="POLYCYSTIN FAMILY MEMBER"/>
    <property type="match status" value="1"/>
</dbReference>
<accession>A0A816HQD7</accession>
<evidence type="ECO:0000259" key="3">
    <source>
        <dbReference type="PROSITE" id="PS50095"/>
    </source>
</evidence>
<feature type="non-terminal residue" evidence="4">
    <location>
        <position position="168"/>
    </location>
</feature>
<dbReference type="GO" id="GO:0016020">
    <property type="term" value="C:membrane"/>
    <property type="evidence" value="ECO:0007669"/>
    <property type="project" value="TreeGrafter"/>
</dbReference>
<feature type="transmembrane region" description="Helical" evidence="2">
    <location>
        <begin position="57"/>
        <end position="76"/>
    </location>
</feature>
<name>A0A816HQD7_ADIRI</name>
<dbReference type="Pfam" id="PF01477">
    <property type="entry name" value="PLAT"/>
    <property type="match status" value="1"/>
</dbReference>
<dbReference type="InterPro" id="IPR001024">
    <property type="entry name" value="PLAT/LH2_dom"/>
</dbReference>
<dbReference type="InterPro" id="IPR051223">
    <property type="entry name" value="Polycystin"/>
</dbReference>
<keyword evidence="5" id="KW-1185">Reference proteome</keyword>
<dbReference type="Gene3D" id="2.60.60.20">
    <property type="entry name" value="PLAT/LH2 domain"/>
    <property type="match status" value="1"/>
</dbReference>
<feature type="non-terminal residue" evidence="4">
    <location>
        <position position="1"/>
    </location>
</feature>